<dbReference type="PANTHER" id="PTHR30026">
    <property type="entry name" value="OUTER MEMBRANE PROTEIN TOLC"/>
    <property type="match status" value="1"/>
</dbReference>
<dbReference type="GO" id="GO:0015288">
    <property type="term" value="F:porin activity"/>
    <property type="evidence" value="ECO:0007669"/>
    <property type="project" value="TreeGrafter"/>
</dbReference>
<evidence type="ECO:0000313" key="10">
    <source>
        <dbReference type="Proteomes" id="UP000001635"/>
    </source>
</evidence>
<keyword evidence="6" id="KW-0472">Membrane</keyword>
<keyword evidence="10" id="KW-1185">Reference proteome</keyword>
<organism evidence="9 10">
    <name type="scientific">Cyclobacterium marinum (strain ATCC 25205 / DSM 745 / LMG 13164 / NCIMB 1802)</name>
    <name type="common">Flectobacillus marinus</name>
    <dbReference type="NCBI Taxonomy" id="880070"/>
    <lineage>
        <taxon>Bacteria</taxon>
        <taxon>Pseudomonadati</taxon>
        <taxon>Bacteroidota</taxon>
        <taxon>Cytophagia</taxon>
        <taxon>Cytophagales</taxon>
        <taxon>Cyclobacteriaceae</taxon>
        <taxon>Cyclobacterium</taxon>
    </lineage>
</organism>
<comment type="subcellular location">
    <subcellularLocation>
        <location evidence="1">Cell outer membrane</location>
    </subcellularLocation>
</comment>
<evidence type="ECO:0000256" key="2">
    <source>
        <dbReference type="ARBA" id="ARBA00007613"/>
    </source>
</evidence>
<dbReference type="EMBL" id="CP002955">
    <property type="protein sequence ID" value="AEL26218.1"/>
    <property type="molecule type" value="Genomic_DNA"/>
</dbReference>
<feature type="signal peptide" evidence="8">
    <location>
        <begin position="1"/>
        <end position="18"/>
    </location>
</feature>
<name>G0IUZ4_CYCMS</name>
<dbReference type="HOGENOM" id="CLU_012817_10_0_10"/>
<evidence type="ECO:0000256" key="6">
    <source>
        <dbReference type="ARBA" id="ARBA00023136"/>
    </source>
</evidence>
<feature type="chain" id="PRO_5003400807" evidence="8">
    <location>
        <begin position="19"/>
        <end position="437"/>
    </location>
</feature>
<dbReference type="GO" id="GO:1990281">
    <property type="term" value="C:efflux pump complex"/>
    <property type="evidence" value="ECO:0007669"/>
    <property type="project" value="TreeGrafter"/>
</dbReference>
<evidence type="ECO:0000256" key="4">
    <source>
        <dbReference type="ARBA" id="ARBA00022452"/>
    </source>
</evidence>
<accession>G0IUZ4</accession>
<evidence type="ECO:0000256" key="5">
    <source>
        <dbReference type="ARBA" id="ARBA00022692"/>
    </source>
</evidence>
<keyword evidence="8" id="KW-0732">Signal</keyword>
<dbReference type="GO" id="GO:0015562">
    <property type="term" value="F:efflux transmembrane transporter activity"/>
    <property type="evidence" value="ECO:0007669"/>
    <property type="project" value="InterPro"/>
</dbReference>
<dbReference type="InterPro" id="IPR051906">
    <property type="entry name" value="TolC-like"/>
</dbReference>
<proteinExistence type="inferred from homology"/>
<gene>
    <name evidence="9" type="ordered locus">Cycma_2477</name>
</gene>
<dbReference type="RefSeq" id="WP_014020511.1">
    <property type="nucleotide sequence ID" value="NC_015914.1"/>
</dbReference>
<keyword evidence="5" id="KW-0812">Transmembrane</keyword>
<evidence type="ECO:0000256" key="7">
    <source>
        <dbReference type="ARBA" id="ARBA00023237"/>
    </source>
</evidence>
<dbReference type="KEGG" id="cmr:Cycma_2477"/>
<dbReference type="AlphaFoldDB" id="G0IUZ4"/>
<evidence type="ECO:0000256" key="8">
    <source>
        <dbReference type="SAM" id="SignalP"/>
    </source>
</evidence>
<dbReference type="GO" id="GO:0009279">
    <property type="term" value="C:cell outer membrane"/>
    <property type="evidence" value="ECO:0007669"/>
    <property type="project" value="UniProtKB-SubCell"/>
</dbReference>
<reference evidence="10" key="1">
    <citation type="submission" date="2011-07" db="EMBL/GenBank/DDBJ databases">
        <title>The complete genome of Cyclobacterium marinum DSM 745.</title>
        <authorList>
            <person name="Lucas S."/>
            <person name="Han J."/>
            <person name="Lapidus A."/>
            <person name="Bruce D."/>
            <person name="Goodwin L."/>
            <person name="Pitluck S."/>
            <person name="Peters L."/>
            <person name="Kyrpides N."/>
            <person name="Mavromatis K."/>
            <person name="Ivanova N."/>
            <person name="Ovchinnikova G."/>
            <person name="Chertkov O."/>
            <person name="Detter J.C."/>
            <person name="Tapia R."/>
            <person name="Han C."/>
            <person name="Land M."/>
            <person name="Hauser L."/>
            <person name="Markowitz V."/>
            <person name="Cheng J.-F."/>
            <person name="Hugenholtz P."/>
            <person name="Woyke T."/>
            <person name="Wu D."/>
            <person name="Tindall B."/>
            <person name="Schuetze A."/>
            <person name="Brambilla E."/>
            <person name="Klenk H.-P."/>
            <person name="Eisen J.A."/>
        </authorList>
    </citation>
    <scope>NUCLEOTIDE SEQUENCE [LARGE SCALE GENOMIC DNA]</scope>
    <source>
        <strain evidence="10">ATCC 25205 / DSM 745 / LMG 13164 / NCIMB 1802</strain>
    </source>
</reference>
<dbReference type="OrthoDB" id="367883at2"/>
<dbReference type="PANTHER" id="PTHR30026:SF20">
    <property type="entry name" value="OUTER MEMBRANE PROTEIN TOLC"/>
    <property type="match status" value="1"/>
</dbReference>
<evidence type="ECO:0000256" key="3">
    <source>
        <dbReference type="ARBA" id="ARBA00022448"/>
    </source>
</evidence>
<evidence type="ECO:0000313" key="9">
    <source>
        <dbReference type="EMBL" id="AEL26218.1"/>
    </source>
</evidence>
<sequence length="437" mass="49888">MRTYLMVMIGMLGLPAFAQTEFTSLDEVFNYADQHTVALKSASLSEEIASAGAKESKAYLFPSISAGAGYTDNITLQPTLVPSQLLKPLAEEGTFDELTFGKKYVYAAGITAQWDILNFQRQFASQTANILAEEQKVNTQKTKFNTYNQLASIYYSIVLTQEAISIYEENAKVSSKIYASAQEKYLAGVIREAELNAAEIKSLSTRSTLVEAQENLKSYYLQLQSLLSTADEIMVSDRPEDFKLRDTIISNTHPEILWQELEVEKSESILKQKKSLHLPTTSIFYQYNYNWAGDDFFQFSDVSDLPQQYLGLKLNIPIFQGFSTRQKVLQSKQELALQKLQLENTKLLKQKEDELLLQELATSAQRLKDQGEILALQKKNDEHIDNNYQNGLINLDERLDKYEDLLMMQNNYLQSLASFTLAKYKIHIRQIDFNSYE</sequence>
<dbReference type="InterPro" id="IPR003423">
    <property type="entry name" value="OMP_efflux"/>
</dbReference>
<keyword evidence="4" id="KW-1134">Transmembrane beta strand</keyword>
<evidence type="ECO:0000256" key="1">
    <source>
        <dbReference type="ARBA" id="ARBA00004442"/>
    </source>
</evidence>
<dbReference type="Gene3D" id="1.20.1600.10">
    <property type="entry name" value="Outer membrane efflux proteins (OEP)"/>
    <property type="match status" value="1"/>
</dbReference>
<dbReference type="Proteomes" id="UP000001635">
    <property type="component" value="Chromosome"/>
</dbReference>
<dbReference type="SUPFAM" id="SSF56954">
    <property type="entry name" value="Outer membrane efflux proteins (OEP)"/>
    <property type="match status" value="1"/>
</dbReference>
<keyword evidence="3" id="KW-0813">Transport</keyword>
<comment type="similarity">
    <text evidence="2">Belongs to the outer membrane factor (OMF) (TC 1.B.17) family.</text>
</comment>
<dbReference type="eggNOG" id="COG1538">
    <property type="taxonomic scope" value="Bacteria"/>
</dbReference>
<dbReference type="STRING" id="880070.Cycma_2477"/>
<keyword evidence="7" id="KW-0998">Cell outer membrane</keyword>
<protein>
    <submittedName>
        <fullName evidence="9">Outer membrane efflux protein</fullName>
    </submittedName>
</protein>
<dbReference type="Pfam" id="PF02321">
    <property type="entry name" value="OEP"/>
    <property type="match status" value="1"/>
</dbReference>